<dbReference type="EMBL" id="JALNTZ010000006">
    <property type="protein sequence ID" value="KAJ3647962.1"/>
    <property type="molecule type" value="Genomic_DNA"/>
</dbReference>
<evidence type="ECO:0000313" key="2">
    <source>
        <dbReference type="Proteomes" id="UP001168821"/>
    </source>
</evidence>
<gene>
    <name evidence="1" type="ORF">Zmor_019804</name>
</gene>
<comment type="caution">
    <text evidence="1">The sequence shown here is derived from an EMBL/GenBank/DDBJ whole genome shotgun (WGS) entry which is preliminary data.</text>
</comment>
<sequence length="116" mass="12950">MDVFLDRSRSMPNIRRMTSVFTDNVHEAVSSVALTARTAGHETRQGCIEFVPIIRDAASSGIEAVHSVASSVIERSRHIPEYLSSLQQFLLSLFSSVSHYIGSFWHRRSDQASSPQ</sequence>
<evidence type="ECO:0000313" key="1">
    <source>
        <dbReference type="EMBL" id="KAJ3647962.1"/>
    </source>
</evidence>
<reference evidence="1" key="1">
    <citation type="journal article" date="2023" name="G3 (Bethesda)">
        <title>Whole genome assemblies of Zophobas morio and Tenebrio molitor.</title>
        <authorList>
            <person name="Kaur S."/>
            <person name="Stinson S.A."/>
            <person name="diCenzo G.C."/>
        </authorList>
    </citation>
    <scope>NUCLEOTIDE SEQUENCE</scope>
    <source>
        <strain evidence="1">QUZm001</strain>
    </source>
</reference>
<dbReference type="AlphaFoldDB" id="A0AA38M9T3"/>
<dbReference type="Proteomes" id="UP001168821">
    <property type="component" value="Unassembled WGS sequence"/>
</dbReference>
<organism evidence="1 2">
    <name type="scientific">Zophobas morio</name>
    <dbReference type="NCBI Taxonomy" id="2755281"/>
    <lineage>
        <taxon>Eukaryota</taxon>
        <taxon>Metazoa</taxon>
        <taxon>Ecdysozoa</taxon>
        <taxon>Arthropoda</taxon>
        <taxon>Hexapoda</taxon>
        <taxon>Insecta</taxon>
        <taxon>Pterygota</taxon>
        <taxon>Neoptera</taxon>
        <taxon>Endopterygota</taxon>
        <taxon>Coleoptera</taxon>
        <taxon>Polyphaga</taxon>
        <taxon>Cucujiformia</taxon>
        <taxon>Tenebrionidae</taxon>
        <taxon>Zophobas</taxon>
    </lineage>
</organism>
<protein>
    <submittedName>
        <fullName evidence="1">Uncharacterized protein</fullName>
    </submittedName>
</protein>
<name>A0AA38M9T3_9CUCU</name>
<accession>A0AA38M9T3</accession>
<keyword evidence="2" id="KW-1185">Reference proteome</keyword>
<proteinExistence type="predicted"/>